<dbReference type="AlphaFoldDB" id="A0A6H2BWI3"/>
<organism evidence="1 2">
    <name type="scientific">Dolichospermum flos-aquae CCAP 1403/13F</name>
    <dbReference type="NCBI Taxonomy" id="315271"/>
    <lineage>
        <taxon>Bacteria</taxon>
        <taxon>Bacillati</taxon>
        <taxon>Cyanobacteriota</taxon>
        <taxon>Cyanophyceae</taxon>
        <taxon>Nostocales</taxon>
        <taxon>Aphanizomenonaceae</taxon>
        <taxon>Dolichospermum</taxon>
    </lineage>
</organism>
<dbReference type="Proteomes" id="UP000502433">
    <property type="component" value="Chromosome"/>
</dbReference>
<accession>A0A6H2BWI3</accession>
<dbReference type="KEGG" id="dfs:HGD76_03675"/>
<reference evidence="1 2" key="2">
    <citation type="submission" date="2020-04" db="EMBL/GenBank/DDBJ databases">
        <authorList>
            <person name="Fomenkov A."/>
            <person name="Anton B.P."/>
            <person name="Roberts R.J."/>
        </authorList>
    </citation>
    <scope>NUCLEOTIDE SEQUENCE [LARGE SCALE GENOMIC DNA]</scope>
    <source>
        <strain evidence="1 2">CCAP 1403/13f</strain>
    </source>
</reference>
<reference evidence="1 2" key="1">
    <citation type="submission" date="2020-04" db="EMBL/GenBank/DDBJ databases">
        <title>Genome-Wide Identification of 5-Methylcytosine Sites in Bacterial Genomes By High-Throughput Sequencing of MspJI Restriction Fragments.</title>
        <authorList>
            <person name="Wu V."/>
        </authorList>
    </citation>
    <scope>NUCLEOTIDE SEQUENCE [LARGE SCALE GENOMIC DNA]</scope>
    <source>
        <strain evidence="1 2">CCAP 1403/13f</strain>
    </source>
</reference>
<gene>
    <name evidence="1" type="ORF">HGD76_03675</name>
</gene>
<evidence type="ECO:0000313" key="1">
    <source>
        <dbReference type="EMBL" id="QJB43451.1"/>
    </source>
</evidence>
<name>A0A6H2BWI3_DOLFA</name>
<proteinExistence type="predicted"/>
<evidence type="ECO:0000313" key="2">
    <source>
        <dbReference type="Proteomes" id="UP000502433"/>
    </source>
</evidence>
<dbReference type="RefSeq" id="WP_027401123.1">
    <property type="nucleotide sequence ID" value="NZ_CP051206.1"/>
</dbReference>
<protein>
    <submittedName>
        <fullName evidence="1">Uncharacterized protein</fullName>
    </submittedName>
</protein>
<sequence length="61" mass="6939">MSNYLSLPEKYRQHINLKKLFKADGSYVRPAEDPVTMWAIQILVEEYGVPLAAMALGNTKK</sequence>
<dbReference type="EMBL" id="CP051206">
    <property type="protein sequence ID" value="QJB43451.1"/>
    <property type="molecule type" value="Genomic_DNA"/>
</dbReference>